<dbReference type="EMBL" id="JAQQWK010000014">
    <property type="protein sequence ID" value="KAK8016659.1"/>
    <property type="molecule type" value="Genomic_DNA"/>
</dbReference>
<dbReference type="CDD" id="cd19481">
    <property type="entry name" value="RecA-like_protease"/>
    <property type="match status" value="1"/>
</dbReference>
<dbReference type="InterPro" id="IPR003959">
    <property type="entry name" value="ATPase_AAA_core"/>
</dbReference>
<dbReference type="PANTHER" id="PTHR46411:SF4">
    <property type="entry name" value="AAA+ ATPASE DOMAIN-CONTAINING PROTEIN"/>
    <property type="match status" value="1"/>
</dbReference>
<dbReference type="Gene3D" id="3.40.50.300">
    <property type="entry name" value="P-loop containing nucleotide triphosphate hydrolases"/>
    <property type="match status" value="1"/>
</dbReference>
<feature type="compositionally biased region" description="Low complexity" evidence="1">
    <location>
        <begin position="20"/>
        <end position="34"/>
    </location>
</feature>
<evidence type="ECO:0000259" key="2">
    <source>
        <dbReference type="SMART" id="SM00382"/>
    </source>
</evidence>
<feature type="compositionally biased region" description="Polar residues" evidence="1">
    <location>
        <begin position="1"/>
        <end position="19"/>
    </location>
</feature>
<dbReference type="Proteomes" id="UP001444661">
    <property type="component" value="Unassembled WGS sequence"/>
</dbReference>
<evidence type="ECO:0000313" key="3">
    <source>
        <dbReference type="EMBL" id="KAK8016659.1"/>
    </source>
</evidence>
<dbReference type="SMART" id="SM00382">
    <property type="entry name" value="AAA"/>
    <property type="match status" value="1"/>
</dbReference>
<sequence length="732" mass="83425">MSVTVAATPSGGQETPEVSNQTPKPAAPQANQKARIGYRTEYRHKVTDELIKDEASDVASTDSAAAYTLGLIFEVVKTYRYTPRTDNKDNNWAIHSVASPTYSIRLYSPAIINALRTIVKYYPDQDLDGEITINAPYCILVHHYDELQKYARERQDKPPETLCVRDRDVAEHMRALIHFLDETVMEGVRAEMERNARGYYTFSHAWVAHKPGRTIICQYRSQNRWKPGIIKSVEGGTFTSPPTKWTIIYWKLKFDGRYLSRVWSLSTISPSDGEISFERVDRKVFDTSELEASEDHVVQELKEWGQFSAAIPTGRFSAAPELSTKTKRTQIDGLVMADAHLAVSSNPPSRLMDGSDLRKGGFHCPCAVCQATRAGGGESDFEAIFERYDAIGAEKWEEHQLTSHQYLLCPYVVRVFVFRTRSWEKVHVKNLSEPDFDESMVNNLIIDEKKKRTLTSLAKSFARRNQTEEKMPKPMWSADFVVGKGAGLTFLLHGRPGVGKTLTAECIAAFTKRPLMILTSSDIGTNPKVVEENLTKHFRNAKSWGAILLIDEADVFMERRSTADLTRNSLVAGFLRALEYYEGILFLTTNRVGSFDDAFISRVHVQLYYPEFTDDQRQKVWQTFIDKLQRDRKGYMRLNMDAKEYIAQINKSDLKWNGREIRNAFQTAVSLAEYDAEKDAEGTILVTDQHLRAVVELSKDFKDYLQELHMADEDKRAQGRAERLDSFKGEKN</sequence>
<evidence type="ECO:0000256" key="1">
    <source>
        <dbReference type="SAM" id="MobiDB-lite"/>
    </source>
</evidence>
<dbReference type="InterPro" id="IPR027417">
    <property type="entry name" value="P-loop_NTPase"/>
</dbReference>
<keyword evidence="4" id="KW-1185">Reference proteome</keyword>
<name>A0ABR1RNX6_9PEZI</name>
<proteinExistence type="predicted"/>
<dbReference type="Pfam" id="PF22942">
    <property type="entry name" value="DUF7025"/>
    <property type="match status" value="1"/>
</dbReference>
<comment type="caution">
    <text evidence="3">The sequence shown here is derived from an EMBL/GenBank/DDBJ whole genome shotgun (WGS) entry which is preliminary data.</text>
</comment>
<accession>A0ABR1RNX6</accession>
<dbReference type="InterPro" id="IPR054289">
    <property type="entry name" value="DUF7025"/>
</dbReference>
<organism evidence="3 4">
    <name type="scientific">Apiospora rasikravindrae</name>
    <dbReference type="NCBI Taxonomy" id="990691"/>
    <lineage>
        <taxon>Eukaryota</taxon>
        <taxon>Fungi</taxon>
        <taxon>Dikarya</taxon>
        <taxon>Ascomycota</taxon>
        <taxon>Pezizomycotina</taxon>
        <taxon>Sordariomycetes</taxon>
        <taxon>Xylariomycetidae</taxon>
        <taxon>Amphisphaeriales</taxon>
        <taxon>Apiosporaceae</taxon>
        <taxon>Apiospora</taxon>
    </lineage>
</organism>
<reference evidence="3 4" key="1">
    <citation type="submission" date="2023-01" db="EMBL/GenBank/DDBJ databases">
        <title>Analysis of 21 Apiospora genomes using comparative genomics revels a genus with tremendous synthesis potential of carbohydrate active enzymes and secondary metabolites.</title>
        <authorList>
            <person name="Sorensen T."/>
        </authorList>
    </citation>
    <scope>NUCLEOTIDE SEQUENCE [LARGE SCALE GENOMIC DNA]</scope>
    <source>
        <strain evidence="3 4">CBS 33761</strain>
    </source>
</reference>
<protein>
    <recommendedName>
        <fullName evidence="2">AAA+ ATPase domain-containing protein</fullName>
    </recommendedName>
</protein>
<feature type="region of interest" description="Disordered" evidence="1">
    <location>
        <begin position="1"/>
        <end position="35"/>
    </location>
</feature>
<dbReference type="PANTHER" id="PTHR46411">
    <property type="entry name" value="FAMILY ATPASE, PUTATIVE-RELATED"/>
    <property type="match status" value="1"/>
</dbReference>
<gene>
    <name evidence="3" type="ORF">PG993_014848</name>
</gene>
<dbReference type="InterPro" id="IPR056599">
    <property type="entry name" value="AAA_lid_fung"/>
</dbReference>
<dbReference type="Pfam" id="PF00004">
    <property type="entry name" value="AAA"/>
    <property type="match status" value="1"/>
</dbReference>
<evidence type="ECO:0000313" key="4">
    <source>
        <dbReference type="Proteomes" id="UP001444661"/>
    </source>
</evidence>
<dbReference type="Pfam" id="PF23232">
    <property type="entry name" value="AAA_lid_13"/>
    <property type="match status" value="1"/>
</dbReference>
<dbReference type="SUPFAM" id="SSF52540">
    <property type="entry name" value="P-loop containing nucleoside triphosphate hydrolases"/>
    <property type="match status" value="1"/>
</dbReference>
<feature type="domain" description="AAA+ ATPase" evidence="2">
    <location>
        <begin position="486"/>
        <end position="611"/>
    </location>
</feature>
<dbReference type="InterPro" id="IPR003593">
    <property type="entry name" value="AAA+_ATPase"/>
</dbReference>